<dbReference type="Proteomes" id="UP000271678">
    <property type="component" value="Unassembled WGS sequence"/>
</dbReference>
<dbReference type="InterPro" id="IPR036873">
    <property type="entry name" value="Rhodanese-like_dom_sf"/>
</dbReference>
<organism evidence="3 4">
    <name type="scientific">Flexivirga caeni</name>
    <dbReference type="NCBI Taxonomy" id="2294115"/>
    <lineage>
        <taxon>Bacteria</taxon>
        <taxon>Bacillati</taxon>
        <taxon>Actinomycetota</taxon>
        <taxon>Actinomycetes</taxon>
        <taxon>Micrococcales</taxon>
        <taxon>Dermacoccaceae</taxon>
        <taxon>Flexivirga</taxon>
    </lineage>
</organism>
<gene>
    <name evidence="3" type="ORF">EFY87_03375</name>
</gene>
<evidence type="ECO:0000313" key="3">
    <source>
        <dbReference type="EMBL" id="RNI24749.1"/>
    </source>
</evidence>
<evidence type="ECO:0000313" key="4">
    <source>
        <dbReference type="Proteomes" id="UP000271678"/>
    </source>
</evidence>
<feature type="domain" description="Rhodanese" evidence="2">
    <location>
        <begin position="22"/>
        <end position="107"/>
    </location>
</feature>
<feature type="region of interest" description="Disordered" evidence="1">
    <location>
        <begin position="36"/>
        <end position="55"/>
    </location>
</feature>
<dbReference type="SMART" id="SM00450">
    <property type="entry name" value="RHOD"/>
    <property type="match status" value="1"/>
</dbReference>
<protein>
    <submittedName>
        <fullName evidence="3">Rhodanese-like domain-containing protein</fullName>
    </submittedName>
</protein>
<dbReference type="AlphaFoldDB" id="A0A3M9MGR6"/>
<dbReference type="PANTHER" id="PTHR43031:SF1">
    <property type="entry name" value="PYRIDINE NUCLEOTIDE-DISULPHIDE OXIDOREDUCTASE"/>
    <property type="match status" value="1"/>
</dbReference>
<name>A0A3M9MGR6_9MICO</name>
<sequence length="116" mass="12116">MTEPTTSRGADLSPTEALLAHTDQSAVLLDVREPEEWDGGHAPGAMHMPLGDLDPTALDQDTPVITICRSGKRSAKAADALAHAGVPVRNMAGGMNAWQEAGLPTIRDDGSPGHIE</sequence>
<dbReference type="SUPFAM" id="SSF52821">
    <property type="entry name" value="Rhodanese/Cell cycle control phosphatase"/>
    <property type="match status" value="1"/>
</dbReference>
<dbReference type="Gene3D" id="3.40.250.10">
    <property type="entry name" value="Rhodanese-like domain"/>
    <property type="match status" value="1"/>
</dbReference>
<dbReference type="PANTHER" id="PTHR43031">
    <property type="entry name" value="FAD-DEPENDENT OXIDOREDUCTASE"/>
    <property type="match status" value="1"/>
</dbReference>
<accession>A0A3M9MGR6</accession>
<evidence type="ECO:0000259" key="2">
    <source>
        <dbReference type="PROSITE" id="PS50206"/>
    </source>
</evidence>
<comment type="caution">
    <text evidence="3">The sequence shown here is derived from an EMBL/GenBank/DDBJ whole genome shotgun (WGS) entry which is preliminary data.</text>
</comment>
<evidence type="ECO:0000256" key="1">
    <source>
        <dbReference type="SAM" id="MobiDB-lite"/>
    </source>
</evidence>
<keyword evidence="4" id="KW-1185">Reference proteome</keyword>
<dbReference type="RefSeq" id="WP_123270040.1">
    <property type="nucleotide sequence ID" value="NZ_RJJQ01000002.1"/>
</dbReference>
<reference evidence="3 4" key="1">
    <citation type="submission" date="2018-11" db="EMBL/GenBank/DDBJ databases">
        <title>Draft genome of Simplicispira Flexivirga sp. BO-16.</title>
        <authorList>
            <person name="Im W.T."/>
        </authorList>
    </citation>
    <scope>NUCLEOTIDE SEQUENCE [LARGE SCALE GENOMIC DNA]</scope>
    <source>
        <strain evidence="3 4">BO-16</strain>
    </source>
</reference>
<dbReference type="OrthoDB" id="9800872at2"/>
<dbReference type="CDD" id="cd00158">
    <property type="entry name" value="RHOD"/>
    <property type="match status" value="1"/>
</dbReference>
<dbReference type="PROSITE" id="PS50206">
    <property type="entry name" value="RHODANESE_3"/>
    <property type="match status" value="1"/>
</dbReference>
<dbReference type="Pfam" id="PF00581">
    <property type="entry name" value="Rhodanese"/>
    <property type="match status" value="1"/>
</dbReference>
<dbReference type="InterPro" id="IPR001763">
    <property type="entry name" value="Rhodanese-like_dom"/>
</dbReference>
<dbReference type="EMBL" id="RJJQ01000002">
    <property type="protein sequence ID" value="RNI24749.1"/>
    <property type="molecule type" value="Genomic_DNA"/>
</dbReference>
<proteinExistence type="predicted"/>
<dbReference type="InterPro" id="IPR050229">
    <property type="entry name" value="GlpE_sulfurtransferase"/>
</dbReference>